<keyword evidence="1" id="KW-0175">Coiled coil</keyword>
<dbReference type="Proteomes" id="UP001059824">
    <property type="component" value="Chromosome"/>
</dbReference>
<protein>
    <submittedName>
        <fullName evidence="3">Uncharacterized protein</fullName>
    </submittedName>
</protein>
<evidence type="ECO:0000313" key="3">
    <source>
        <dbReference type="EMBL" id="QHN42947.1"/>
    </source>
</evidence>
<evidence type="ECO:0000313" key="4">
    <source>
        <dbReference type="Proteomes" id="UP001059824"/>
    </source>
</evidence>
<dbReference type="KEGG" id="mama:GII36_03720"/>
<name>A0A857MU65_9BACT</name>
<sequence length="154" mass="17312">MKSDDNLLEDIQNSRADLQKQFDTAKLTVATAGLLVALGLNDTWSESSPVLWGYSSYKVTVILVLISMLLIILGYLVSELTMKWFEKFMAKGDLNWWQRIIRDHSSDRGRRVAIAVHGFCRVKLPNISISFLNHCATLSLVLAIISFVYMVSGS</sequence>
<dbReference type="EMBL" id="CP045921">
    <property type="protein sequence ID" value="QHN42947.1"/>
    <property type="molecule type" value="Genomic_DNA"/>
</dbReference>
<feature type="transmembrane region" description="Helical" evidence="2">
    <location>
        <begin position="57"/>
        <end position="77"/>
    </location>
</feature>
<dbReference type="AlphaFoldDB" id="A0A857MU65"/>
<keyword evidence="2" id="KW-1133">Transmembrane helix</keyword>
<keyword evidence="4" id="KW-1185">Reference proteome</keyword>
<evidence type="ECO:0000256" key="1">
    <source>
        <dbReference type="SAM" id="Coils"/>
    </source>
</evidence>
<keyword evidence="2" id="KW-0472">Membrane</keyword>
<keyword evidence="2" id="KW-0812">Transmembrane</keyword>
<feature type="coiled-coil region" evidence="1">
    <location>
        <begin position="1"/>
        <end position="28"/>
    </location>
</feature>
<accession>A0A857MU65</accession>
<reference evidence="3" key="1">
    <citation type="journal article" date="2021" name="Nat. Microbiol.">
        <title>Cocultivation of an ultrasmall environmental parasitic bacterium with lytic ability against bacteria associated with wastewater foams.</title>
        <authorList>
            <person name="Batinovic S."/>
            <person name="Rose J.J.A."/>
            <person name="Ratcliffe J."/>
            <person name="Seviour R.J."/>
            <person name="Petrovski S."/>
        </authorList>
    </citation>
    <scope>NUCLEOTIDE SEQUENCE</scope>
    <source>
        <strain evidence="3">JR1</strain>
    </source>
</reference>
<feature type="transmembrane region" description="Helical" evidence="2">
    <location>
        <begin position="131"/>
        <end position="151"/>
    </location>
</feature>
<evidence type="ECO:0000256" key="2">
    <source>
        <dbReference type="SAM" id="Phobius"/>
    </source>
</evidence>
<proteinExistence type="predicted"/>
<dbReference type="RefSeq" id="WP_260762607.1">
    <property type="nucleotide sequence ID" value="NZ_CP045921.1"/>
</dbReference>
<gene>
    <name evidence="3" type="ORF">GII36_03720</name>
</gene>
<organism evidence="3 4">
    <name type="scientific">Candidatus Mycosynbacter amalyticus</name>
    <dbReference type="NCBI Taxonomy" id="2665156"/>
    <lineage>
        <taxon>Bacteria</taxon>
        <taxon>Candidatus Saccharimonadota</taxon>
        <taxon>Candidatus Saccharimonadota incertae sedis</taxon>
        <taxon>Candidatus Mycosynbacter</taxon>
    </lineage>
</organism>